<keyword evidence="2 4" id="KW-0378">Hydrolase</keyword>
<name>A0A1R3VPE2_9GAMM</name>
<keyword evidence="3 4" id="KW-0546">Nucleotide metabolism</keyword>
<dbReference type="GO" id="GO:0036218">
    <property type="term" value="F:dTTP diphosphatase activity"/>
    <property type="evidence" value="ECO:0007669"/>
    <property type="project" value="RHEA"/>
</dbReference>
<dbReference type="EC" id="3.6.1.9" evidence="4"/>
<dbReference type="GO" id="GO:0036221">
    <property type="term" value="F:UTP diphosphatase activity"/>
    <property type="evidence" value="ECO:0007669"/>
    <property type="project" value="RHEA"/>
</dbReference>
<dbReference type="PANTHER" id="PTHR43213:SF5">
    <property type="entry name" value="BIFUNCTIONAL DTTP_UTP PYROPHOSPHATASE_METHYLTRANSFERASE PROTEIN-RELATED"/>
    <property type="match status" value="1"/>
</dbReference>
<comment type="cofactor">
    <cofactor evidence="1 4">
        <name>a divalent metal cation</name>
        <dbReference type="ChEBI" id="CHEBI:60240"/>
    </cofactor>
</comment>
<dbReference type="PANTHER" id="PTHR43213">
    <property type="entry name" value="BIFUNCTIONAL DTTP/UTP PYROPHOSPHATASE/METHYLTRANSFERASE PROTEIN-RELATED"/>
    <property type="match status" value="1"/>
</dbReference>
<evidence type="ECO:0000313" key="6">
    <source>
        <dbReference type="Proteomes" id="UP000223759"/>
    </source>
</evidence>
<dbReference type="AlphaFoldDB" id="A0A1R3VPE2"/>
<keyword evidence="6" id="KW-1185">Reference proteome</keyword>
<organism evidence="5 6">
    <name type="scientific">Ectothiorhodosinus mongolicus</name>
    <dbReference type="NCBI Taxonomy" id="233100"/>
    <lineage>
        <taxon>Bacteria</taxon>
        <taxon>Pseudomonadati</taxon>
        <taxon>Pseudomonadota</taxon>
        <taxon>Gammaproteobacteria</taxon>
        <taxon>Chromatiales</taxon>
        <taxon>Ectothiorhodospiraceae</taxon>
        <taxon>Ectothiorhodosinus</taxon>
    </lineage>
</organism>
<dbReference type="PIRSF" id="PIRSF006305">
    <property type="entry name" value="Maf"/>
    <property type="match status" value="1"/>
</dbReference>
<dbReference type="Gene3D" id="3.90.950.10">
    <property type="match status" value="1"/>
</dbReference>
<comment type="catalytic activity">
    <reaction evidence="4">
        <text>dTTP + H2O = dTMP + diphosphate + H(+)</text>
        <dbReference type="Rhea" id="RHEA:28534"/>
        <dbReference type="ChEBI" id="CHEBI:15377"/>
        <dbReference type="ChEBI" id="CHEBI:15378"/>
        <dbReference type="ChEBI" id="CHEBI:33019"/>
        <dbReference type="ChEBI" id="CHEBI:37568"/>
        <dbReference type="ChEBI" id="CHEBI:63528"/>
        <dbReference type="EC" id="3.6.1.9"/>
    </reaction>
</comment>
<dbReference type="Proteomes" id="UP000223759">
    <property type="component" value="Unassembled WGS sequence"/>
</dbReference>
<dbReference type="RefSeq" id="WP_076754778.1">
    <property type="nucleotide sequence ID" value="NZ_CP023018.1"/>
</dbReference>
<dbReference type="STRING" id="233100.SAMN05216526_0598"/>
<dbReference type="EMBL" id="FTPK01000001">
    <property type="protein sequence ID" value="SIT66440.1"/>
    <property type="molecule type" value="Genomic_DNA"/>
</dbReference>
<feature type="site" description="Important for substrate specificity" evidence="4">
    <location>
        <position position="156"/>
    </location>
</feature>
<comment type="catalytic activity">
    <reaction evidence="4">
        <text>UTP + H2O = UMP + diphosphate + H(+)</text>
        <dbReference type="Rhea" id="RHEA:29395"/>
        <dbReference type="ChEBI" id="CHEBI:15377"/>
        <dbReference type="ChEBI" id="CHEBI:15378"/>
        <dbReference type="ChEBI" id="CHEBI:33019"/>
        <dbReference type="ChEBI" id="CHEBI:46398"/>
        <dbReference type="ChEBI" id="CHEBI:57865"/>
        <dbReference type="EC" id="3.6.1.9"/>
    </reaction>
</comment>
<evidence type="ECO:0000313" key="5">
    <source>
        <dbReference type="EMBL" id="SIT66440.1"/>
    </source>
</evidence>
<dbReference type="InterPro" id="IPR029001">
    <property type="entry name" value="ITPase-like_fam"/>
</dbReference>
<dbReference type="SUPFAM" id="SSF52972">
    <property type="entry name" value="ITPase-like"/>
    <property type="match status" value="1"/>
</dbReference>
<dbReference type="NCBIfam" id="TIGR00172">
    <property type="entry name" value="maf"/>
    <property type="match status" value="1"/>
</dbReference>
<evidence type="ECO:0000256" key="4">
    <source>
        <dbReference type="HAMAP-Rule" id="MF_00528"/>
    </source>
</evidence>
<dbReference type="GO" id="GO:0005737">
    <property type="term" value="C:cytoplasm"/>
    <property type="evidence" value="ECO:0007669"/>
    <property type="project" value="UniProtKB-SubCell"/>
</dbReference>
<dbReference type="HAMAP" id="MF_00528">
    <property type="entry name" value="Maf"/>
    <property type="match status" value="1"/>
</dbReference>
<feature type="site" description="Important for substrate specificity" evidence="4">
    <location>
        <position position="74"/>
    </location>
</feature>
<evidence type="ECO:0000256" key="1">
    <source>
        <dbReference type="ARBA" id="ARBA00001968"/>
    </source>
</evidence>
<gene>
    <name evidence="5" type="ORF">SAMN05216526_0598</name>
</gene>
<dbReference type="InterPro" id="IPR003697">
    <property type="entry name" value="Maf-like"/>
</dbReference>
<dbReference type="Pfam" id="PF02545">
    <property type="entry name" value="Maf"/>
    <property type="match status" value="1"/>
</dbReference>
<reference evidence="5 6" key="1">
    <citation type="submission" date="2017-01" db="EMBL/GenBank/DDBJ databases">
        <authorList>
            <person name="Mah S.A."/>
            <person name="Swanson W.J."/>
            <person name="Moy G.W."/>
            <person name="Vacquier V.D."/>
        </authorList>
    </citation>
    <scope>NUCLEOTIDE SEQUENCE [LARGE SCALE GENOMIC DNA]</scope>
    <source>
        <strain evidence="5 6">M9</strain>
    </source>
</reference>
<comment type="subcellular location">
    <subcellularLocation>
        <location evidence="4">Cytoplasm</location>
    </subcellularLocation>
</comment>
<evidence type="ECO:0000256" key="3">
    <source>
        <dbReference type="ARBA" id="ARBA00023080"/>
    </source>
</evidence>
<evidence type="ECO:0000256" key="2">
    <source>
        <dbReference type="ARBA" id="ARBA00022801"/>
    </source>
</evidence>
<accession>A0A1R3VPE2</accession>
<keyword evidence="4" id="KW-0963">Cytoplasm</keyword>
<sequence>MADAAQLILASASPRRRELLAQLGVVFRVQPAEIDETPHRGELAAAFAQRMAREKAQAAYQCSPAALPILAADTVVGIDQQILGKPRGRADAIEMLQSLSGRSHWVYSALALQSRAGLHEKLCATQVWFKALSPRAINVYWETGEPKDKAGAYGIQGLGGLFVERIDGSYTGVMGLPIFETGQLLAACGILDA</sequence>
<dbReference type="OrthoDB" id="9807767at2"/>
<comment type="caution">
    <text evidence="4">Lacks conserved residue(s) required for the propagation of feature annotation.</text>
</comment>
<feature type="active site" description="Proton acceptor" evidence="4">
    <location>
        <position position="73"/>
    </location>
</feature>
<dbReference type="GO" id="GO:0009117">
    <property type="term" value="P:nucleotide metabolic process"/>
    <property type="evidence" value="ECO:0007669"/>
    <property type="project" value="UniProtKB-KW"/>
</dbReference>
<dbReference type="CDD" id="cd00555">
    <property type="entry name" value="Maf"/>
    <property type="match status" value="1"/>
</dbReference>
<feature type="site" description="Important for substrate specificity" evidence="4">
    <location>
        <position position="15"/>
    </location>
</feature>
<protein>
    <recommendedName>
        <fullName evidence="4">dTTP/UTP pyrophosphatase</fullName>
        <shortName evidence="4">dTTPase/UTPase</shortName>
        <ecNumber evidence="4">3.6.1.9</ecNumber>
    </recommendedName>
    <alternativeName>
        <fullName evidence="4">Nucleoside triphosphate pyrophosphatase</fullName>
    </alternativeName>
    <alternativeName>
        <fullName evidence="4">Nucleotide pyrophosphatase</fullName>
        <shortName evidence="4">Nucleotide PPase</shortName>
    </alternativeName>
</protein>
<comment type="function">
    <text evidence="4">Nucleoside triphosphate pyrophosphatase that hydrolyzes dTTP and UTP. May have a dual role in cell division arrest and in preventing the incorporation of modified nucleotides into cellular nucleic acids.</text>
</comment>
<proteinExistence type="inferred from homology"/>
<comment type="similarity">
    <text evidence="4">Belongs to the Maf family. YhdE subfamily.</text>
</comment>